<keyword evidence="3" id="KW-0731">Sigma factor</keyword>
<dbReference type="InterPro" id="IPR013324">
    <property type="entry name" value="RNA_pol_sigma_r3/r4-like"/>
</dbReference>
<evidence type="ECO:0000313" key="7">
    <source>
        <dbReference type="Proteomes" id="UP000000466"/>
    </source>
</evidence>
<dbReference type="PANTHER" id="PTHR43133:SF63">
    <property type="entry name" value="RNA POLYMERASE SIGMA FACTOR FECI-RELATED"/>
    <property type="match status" value="1"/>
</dbReference>
<dbReference type="SUPFAM" id="SSF88659">
    <property type="entry name" value="Sigma3 and sigma4 domains of RNA polymerase sigma factors"/>
    <property type="match status" value="1"/>
</dbReference>
<dbReference type="InterPro" id="IPR014284">
    <property type="entry name" value="RNA_pol_sigma-70_dom"/>
</dbReference>
<dbReference type="InterPro" id="IPR007627">
    <property type="entry name" value="RNA_pol_sigma70_r2"/>
</dbReference>
<dbReference type="KEGG" id="saga:M5M_06520"/>
<dbReference type="HOGENOM" id="CLU_047691_12_2_6"/>
<evidence type="ECO:0000259" key="5">
    <source>
        <dbReference type="PROSITE" id="PS50943"/>
    </source>
</evidence>
<gene>
    <name evidence="6" type="ordered locus">M5M_06520</name>
</gene>
<dbReference type="STRING" id="1117647.M5M_06520"/>
<dbReference type="InterPro" id="IPR013249">
    <property type="entry name" value="RNA_pol_sigma70_r4_t2"/>
</dbReference>
<accession>K4KHB5</accession>
<evidence type="ECO:0000313" key="6">
    <source>
        <dbReference type="EMBL" id="AFU98499.1"/>
    </source>
</evidence>
<dbReference type="eggNOG" id="COG1595">
    <property type="taxonomic scope" value="Bacteria"/>
</dbReference>
<dbReference type="Pfam" id="PF04542">
    <property type="entry name" value="Sigma70_r2"/>
    <property type="match status" value="1"/>
</dbReference>
<dbReference type="Gene3D" id="1.10.10.10">
    <property type="entry name" value="Winged helix-like DNA-binding domain superfamily/Winged helix DNA-binding domain"/>
    <property type="match status" value="1"/>
</dbReference>
<dbReference type="InterPro" id="IPR036388">
    <property type="entry name" value="WH-like_DNA-bd_sf"/>
</dbReference>
<evidence type="ECO:0000256" key="1">
    <source>
        <dbReference type="ARBA" id="ARBA00010641"/>
    </source>
</evidence>
<proteinExistence type="inferred from homology"/>
<dbReference type="Proteomes" id="UP000000466">
    <property type="component" value="Chromosome"/>
</dbReference>
<dbReference type="GO" id="GO:0016987">
    <property type="term" value="F:sigma factor activity"/>
    <property type="evidence" value="ECO:0007669"/>
    <property type="project" value="UniProtKB-KW"/>
</dbReference>
<dbReference type="Gene3D" id="1.10.1740.10">
    <property type="match status" value="1"/>
</dbReference>
<dbReference type="NCBIfam" id="TIGR02937">
    <property type="entry name" value="sigma70-ECF"/>
    <property type="match status" value="1"/>
</dbReference>
<dbReference type="InterPro" id="IPR039425">
    <property type="entry name" value="RNA_pol_sigma-70-like"/>
</dbReference>
<keyword evidence="2" id="KW-0805">Transcription regulation</keyword>
<dbReference type="SUPFAM" id="SSF88946">
    <property type="entry name" value="Sigma2 domain of RNA polymerase sigma factors"/>
    <property type="match status" value="1"/>
</dbReference>
<feature type="domain" description="HTH cro/C1-type" evidence="5">
    <location>
        <begin position="119"/>
        <end position="141"/>
    </location>
</feature>
<dbReference type="InterPro" id="IPR013325">
    <property type="entry name" value="RNA_pol_sigma_r2"/>
</dbReference>
<sequence length="167" mass="18954">MADLFEQHRRYLMQYLRARNVAPCDLADLMQEVFERFHRNAEKVDPVRAKALLTTIARNLVIDKVRHRKVSDCDPDVDVDDLLAPLPNPEQALVSERELALLGQAIEQLPPQCRRVFVMRKIHQMSQKAIAEKLGISVSTVEKHVAAGMKACSAFVRGAVNDQRADR</sequence>
<organism evidence="6 7">
    <name type="scientific">Simiduia agarivorans (strain DSM 21679 / JCM 13881 / BCRC 17597 / SA1)</name>
    <dbReference type="NCBI Taxonomy" id="1117647"/>
    <lineage>
        <taxon>Bacteria</taxon>
        <taxon>Pseudomonadati</taxon>
        <taxon>Pseudomonadota</taxon>
        <taxon>Gammaproteobacteria</taxon>
        <taxon>Cellvibrionales</taxon>
        <taxon>Cellvibrionaceae</taxon>
        <taxon>Simiduia</taxon>
    </lineage>
</organism>
<dbReference type="AlphaFoldDB" id="K4KHB5"/>
<keyword evidence="7" id="KW-1185">Reference proteome</keyword>
<evidence type="ECO:0000256" key="3">
    <source>
        <dbReference type="ARBA" id="ARBA00023082"/>
    </source>
</evidence>
<dbReference type="GO" id="GO:0006352">
    <property type="term" value="P:DNA-templated transcription initiation"/>
    <property type="evidence" value="ECO:0007669"/>
    <property type="project" value="InterPro"/>
</dbReference>
<reference evidence="6 7" key="1">
    <citation type="journal article" date="2013" name="Genome Announc.">
        <title>Complete genome sequence of Simiduia agarivorans SA1(T), a marine bacterium able to degrade a variety of polysaccharides.</title>
        <authorList>
            <person name="Lin S.Y."/>
            <person name="Shieh W.Y."/>
            <person name="Chen J.S."/>
            <person name="Tang S.L."/>
        </authorList>
    </citation>
    <scope>NUCLEOTIDE SEQUENCE [LARGE SCALE GENOMIC DNA]</scope>
    <source>
        <strain evidence="7">DSM 21679 / JCM 13881 / BCRC 17597 / SA1</strain>
    </source>
</reference>
<dbReference type="EMBL" id="CP003746">
    <property type="protein sequence ID" value="AFU98499.1"/>
    <property type="molecule type" value="Genomic_DNA"/>
</dbReference>
<name>K4KHB5_SIMAS</name>
<dbReference type="PANTHER" id="PTHR43133">
    <property type="entry name" value="RNA POLYMERASE ECF-TYPE SIGMA FACTO"/>
    <property type="match status" value="1"/>
</dbReference>
<evidence type="ECO:0000256" key="2">
    <source>
        <dbReference type="ARBA" id="ARBA00023015"/>
    </source>
</evidence>
<evidence type="ECO:0000256" key="4">
    <source>
        <dbReference type="ARBA" id="ARBA00023163"/>
    </source>
</evidence>
<dbReference type="PROSITE" id="PS50943">
    <property type="entry name" value="HTH_CROC1"/>
    <property type="match status" value="1"/>
</dbReference>
<keyword evidence="4" id="KW-0804">Transcription</keyword>
<protein>
    <submittedName>
        <fullName evidence="6">Sigma-24 FecI-like protein</fullName>
    </submittedName>
</protein>
<dbReference type="Pfam" id="PF08281">
    <property type="entry name" value="Sigma70_r4_2"/>
    <property type="match status" value="1"/>
</dbReference>
<dbReference type="InterPro" id="IPR001387">
    <property type="entry name" value="Cro/C1-type_HTH"/>
</dbReference>
<comment type="similarity">
    <text evidence="1">Belongs to the sigma-70 factor family. ECF subfamily.</text>
</comment>
<dbReference type="GO" id="GO:0003677">
    <property type="term" value="F:DNA binding"/>
    <property type="evidence" value="ECO:0007669"/>
    <property type="project" value="InterPro"/>
</dbReference>